<keyword evidence="2" id="KW-1185">Reference proteome</keyword>
<evidence type="ECO:0000313" key="1">
    <source>
        <dbReference type="EnsemblPlants" id="AET7Gv21215800.12"/>
    </source>
</evidence>
<proteinExistence type="predicted"/>
<sequence length="95" mass="10926">FSSGECQSKHWQSDHKFKCKQMKLLDPIDKLPCGVEASKKSPVSGHRGISLVPGHRKLNKVCNYTLDLEIVYTWMKKQIFNSCSIHRSSILMMIF</sequence>
<reference evidence="1" key="5">
    <citation type="journal article" date="2021" name="G3 (Bethesda)">
        <title>Aegilops tauschii genome assembly Aet v5.0 features greater sequence contiguity and improved annotation.</title>
        <authorList>
            <person name="Wang L."/>
            <person name="Zhu T."/>
            <person name="Rodriguez J.C."/>
            <person name="Deal K.R."/>
            <person name="Dubcovsky J."/>
            <person name="McGuire P.E."/>
            <person name="Lux T."/>
            <person name="Spannagl M."/>
            <person name="Mayer K.F.X."/>
            <person name="Baldrich P."/>
            <person name="Meyers B.C."/>
            <person name="Huo N."/>
            <person name="Gu Y.Q."/>
            <person name="Zhou H."/>
            <person name="Devos K.M."/>
            <person name="Bennetzen J.L."/>
            <person name="Unver T."/>
            <person name="Budak H."/>
            <person name="Gulick P.J."/>
            <person name="Galiba G."/>
            <person name="Kalapos B."/>
            <person name="Nelson D.R."/>
            <person name="Li P."/>
            <person name="You F.M."/>
            <person name="Luo M.C."/>
            <person name="Dvorak J."/>
        </authorList>
    </citation>
    <scope>NUCLEOTIDE SEQUENCE [LARGE SCALE GENOMIC DNA]</scope>
    <source>
        <strain evidence="1">cv. AL8/78</strain>
    </source>
</reference>
<dbReference type="Proteomes" id="UP000015105">
    <property type="component" value="Chromosome 7D"/>
</dbReference>
<dbReference type="EnsemblPlants" id="AET7Gv21215800.12">
    <property type="protein sequence ID" value="AET7Gv21215800.12"/>
    <property type="gene ID" value="AET7Gv21215800"/>
</dbReference>
<dbReference type="Gramene" id="AET7Gv21215800.12">
    <property type="protein sequence ID" value="AET7Gv21215800.12"/>
    <property type="gene ID" value="AET7Gv21215800"/>
</dbReference>
<evidence type="ECO:0000313" key="2">
    <source>
        <dbReference type="Proteomes" id="UP000015105"/>
    </source>
</evidence>
<name>A0A453T3K4_AEGTS</name>
<reference evidence="2" key="1">
    <citation type="journal article" date="2014" name="Science">
        <title>Ancient hybridizations among the ancestral genomes of bread wheat.</title>
        <authorList>
            <consortium name="International Wheat Genome Sequencing Consortium,"/>
            <person name="Marcussen T."/>
            <person name="Sandve S.R."/>
            <person name="Heier L."/>
            <person name="Spannagl M."/>
            <person name="Pfeifer M."/>
            <person name="Jakobsen K.S."/>
            <person name="Wulff B.B."/>
            <person name="Steuernagel B."/>
            <person name="Mayer K.F."/>
            <person name="Olsen O.A."/>
        </authorList>
    </citation>
    <scope>NUCLEOTIDE SEQUENCE [LARGE SCALE GENOMIC DNA]</scope>
    <source>
        <strain evidence="2">cv. AL8/78</strain>
    </source>
</reference>
<reference evidence="1" key="4">
    <citation type="submission" date="2019-03" db="UniProtKB">
        <authorList>
            <consortium name="EnsemblPlants"/>
        </authorList>
    </citation>
    <scope>IDENTIFICATION</scope>
</reference>
<organism evidence="1 2">
    <name type="scientific">Aegilops tauschii subsp. strangulata</name>
    <name type="common">Goatgrass</name>
    <dbReference type="NCBI Taxonomy" id="200361"/>
    <lineage>
        <taxon>Eukaryota</taxon>
        <taxon>Viridiplantae</taxon>
        <taxon>Streptophyta</taxon>
        <taxon>Embryophyta</taxon>
        <taxon>Tracheophyta</taxon>
        <taxon>Spermatophyta</taxon>
        <taxon>Magnoliopsida</taxon>
        <taxon>Liliopsida</taxon>
        <taxon>Poales</taxon>
        <taxon>Poaceae</taxon>
        <taxon>BOP clade</taxon>
        <taxon>Pooideae</taxon>
        <taxon>Triticodae</taxon>
        <taxon>Triticeae</taxon>
        <taxon>Triticinae</taxon>
        <taxon>Aegilops</taxon>
    </lineage>
</organism>
<reference evidence="1" key="3">
    <citation type="journal article" date="2017" name="Nature">
        <title>Genome sequence of the progenitor of the wheat D genome Aegilops tauschii.</title>
        <authorList>
            <person name="Luo M.C."/>
            <person name="Gu Y.Q."/>
            <person name="Puiu D."/>
            <person name="Wang H."/>
            <person name="Twardziok S.O."/>
            <person name="Deal K.R."/>
            <person name="Huo N."/>
            <person name="Zhu T."/>
            <person name="Wang L."/>
            <person name="Wang Y."/>
            <person name="McGuire P.E."/>
            <person name="Liu S."/>
            <person name="Long H."/>
            <person name="Ramasamy R.K."/>
            <person name="Rodriguez J.C."/>
            <person name="Van S.L."/>
            <person name="Yuan L."/>
            <person name="Wang Z."/>
            <person name="Xia Z."/>
            <person name="Xiao L."/>
            <person name="Anderson O.D."/>
            <person name="Ouyang S."/>
            <person name="Liang Y."/>
            <person name="Zimin A.V."/>
            <person name="Pertea G."/>
            <person name="Qi P."/>
            <person name="Bennetzen J.L."/>
            <person name="Dai X."/>
            <person name="Dawson M.W."/>
            <person name="Muller H.G."/>
            <person name="Kugler K."/>
            <person name="Rivarola-Duarte L."/>
            <person name="Spannagl M."/>
            <person name="Mayer K.F.X."/>
            <person name="Lu F.H."/>
            <person name="Bevan M.W."/>
            <person name="Leroy P."/>
            <person name="Li P."/>
            <person name="You F.M."/>
            <person name="Sun Q."/>
            <person name="Liu Z."/>
            <person name="Lyons E."/>
            <person name="Wicker T."/>
            <person name="Salzberg S.L."/>
            <person name="Devos K.M."/>
            <person name="Dvorak J."/>
        </authorList>
    </citation>
    <scope>NUCLEOTIDE SEQUENCE [LARGE SCALE GENOMIC DNA]</scope>
    <source>
        <strain evidence="1">cv. AL8/78</strain>
    </source>
</reference>
<protein>
    <submittedName>
        <fullName evidence="1">Uncharacterized protein</fullName>
    </submittedName>
</protein>
<accession>A0A453T3K4</accession>
<reference evidence="2" key="2">
    <citation type="journal article" date="2017" name="Nat. Plants">
        <title>The Aegilops tauschii genome reveals multiple impacts of transposons.</title>
        <authorList>
            <person name="Zhao G."/>
            <person name="Zou C."/>
            <person name="Li K."/>
            <person name="Wang K."/>
            <person name="Li T."/>
            <person name="Gao L."/>
            <person name="Zhang X."/>
            <person name="Wang H."/>
            <person name="Yang Z."/>
            <person name="Liu X."/>
            <person name="Jiang W."/>
            <person name="Mao L."/>
            <person name="Kong X."/>
            <person name="Jiao Y."/>
            <person name="Jia J."/>
        </authorList>
    </citation>
    <scope>NUCLEOTIDE SEQUENCE [LARGE SCALE GENOMIC DNA]</scope>
    <source>
        <strain evidence="2">cv. AL8/78</strain>
    </source>
</reference>
<dbReference type="AlphaFoldDB" id="A0A453T3K4"/>